<evidence type="ECO:0000256" key="1">
    <source>
        <dbReference type="ARBA" id="ARBA00023015"/>
    </source>
</evidence>
<evidence type="ECO:0000256" key="3">
    <source>
        <dbReference type="ARBA" id="ARBA00023163"/>
    </source>
</evidence>
<feature type="domain" description="NAC" evidence="5">
    <location>
        <begin position="41"/>
        <end position="210"/>
    </location>
</feature>
<gene>
    <name evidence="6" type="ORF">Syun_015039</name>
</gene>
<evidence type="ECO:0000256" key="4">
    <source>
        <dbReference type="ARBA" id="ARBA00023242"/>
    </source>
</evidence>
<dbReference type="PANTHER" id="PTHR31719">
    <property type="entry name" value="NAC TRANSCRIPTION FACTOR 56"/>
    <property type="match status" value="1"/>
</dbReference>
<dbReference type="InterPro" id="IPR003441">
    <property type="entry name" value="NAC-dom"/>
</dbReference>
<dbReference type="PANTHER" id="PTHR31719:SF43">
    <property type="entry name" value="NAC TRANSCRIPTION FACTOR 56"/>
    <property type="match status" value="1"/>
</dbReference>
<sequence length="272" mass="31345">MTGNSSNFGLSNIEPHHADHEEAGAIIQDYQEKYQCDFNTDHPDLRLNVESTEVLEEEGLDWLRDFPKFQPADLEFSDWEANAWDNEFAPHFCVILVRVGSYSAPRIMKHENGSRPNRKVAGQSSFWRASNGEKMMVQVHNRQFLGHKGALNYFKNKQSKTNWIMQEYTLASQNHHGPHKIIHQEVPFIATDDNDCGNSSNFGLSNIEPHHADPEEAGAIIQDYQEKYQCDFNTDHPDVVARLMLSRREVLEEEGLDRLRDFPNFNRGFGIQ</sequence>
<evidence type="ECO:0000259" key="5">
    <source>
        <dbReference type="PROSITE" id="PS51005"/>
    </source>
</evidence>
<name>A0AAP0JKY6_9MAGN</name>
<dbReference type="PROSITE" id="PS51005">
    <property type="entry name" value="NAC"/>
    <property type="match status" value="1"/>
</dbReference>
<dbReference type="InterPro" id="IPR036093">
    <property type="entry name" value="NAC_dom_sf"/>
</dbReference>
<protein>
    <recommendedName>
        <fullName evidence="5">NAC domain-containing protein</fullName>
    </recommendedName>
</protein>
<keyword evidence="1" id="KW-0805">Transcription regulation</keyword>
<keyword evidence="4" id="KW-0539">Nucleus</keyword>
<dbReference type="GO" id="GO:0003677">
    <property type="term" value="F:DNA binding"/>
    <property type="evidence" value="ECO:0007669"/>
    <property type="project" value="UniProtKB-KW"/>
</dbReference>
<evidence type="ECO:0000256" key="2">
    <source>
        <dbReference type="ARBA" id="ARBA00023125"/>
    </source>
</evidence>
<keyword evidence="2" id="KW-0238">DNA-binding</keyword>
<comment type="caution">
    <text evidence="6">The sequence shown here is derived from an EMBL/GenBank/DDBJ whole genome shotgun (WGS) entry which is preliminary data.</text>
</comment>
<evidence type="ECO:0000313" key="7">
    <source>
        <dbReference type="Proteomes" id="UP001420932"/>
    </source>
</evidence>
<keyword evidence="3" id="KW-0804">Transcription</keyword>
<dbReference type="SUPFAM" id="SSF101941">
    <property type="entry name" value="NAC domain"/>
    <property type="match status" value="1"/>
</dbReference>
<dbReference type="GO" id="GO:0006355">
    <property type="term" value="P:regulation of DNA-templated transcription"/>
    <property type="evidence" value="ECO:0007669"/>
    <property type="project" value="InterPro"/>
</dbReference>
<dbReference type="Pfam" id="PF02365">
    <property type="entry name" value="NAM"/>
    <property type="match status" value="1"/>
</dbReference>
<organism evidence="6 7">
    <name type="scientific">Stephania yunnanensis</name>
    <dbReference type="NCBI Taxonomy" id="152371"/>
    <lineage>
        <taxon>Eukaryota</taxon>
        <taxon>Viridiplantae</taxon>
        <taxon>Streptophyta</taxon>
        <taxon>Embryophyta</taxon>
        <taxon>Tracheophyta</taxon>
        <taxon>Spermatophyta</taxon>
        <taxon>Magnoliopsida</taxon>
        <taxon>Ranunculales</taxon>
        <taxon>Menispermaceae</taxon>
        <taxon>Menispermoideae</taxon>
        <taxon>Cissampelideae</taxon>
        <taxon>Stephania</taxon>
    </lineage>
</organism>
<evidence type="ECO:0000313" key="6">
    <source>
        <dbReference type="EMBL" id="KAK9135709.1"/>
    </source>
</evidence>
<dbReference type="AlphaFoldDB" id="A0AAP0JKY6"/>
<dbReference type="Proteomes" id="UP001420932">
    <property type="component" value="Unassembled WGS sequence"/>
</dbReference>
<proteinExistence type="predicted"/>
<dbReference type="EMBL" id="JBBNAF010000006">
    <property type="protein sequence ID" value="KAK9135709.1"/>
    <property type="molecule type" value="Genomic_DNA"/>
</dbReference>
<accession>A0AAP0JKY6</accession>
<dbReference type="Gene3D" id="2.170.150.80">
    <property type="entry name" value="NAC domain"/>
    <property type="match status" value="1"/>
</dbReference>
<keyword evidence="7" id="KW-1185">Reference proteome</keyword>
<reference evidence="6 7" key="1">
    <citation type="submission" date="2024-01" db="EMBL/GenBank/DDBJ databases">
        <title>Genome assemblies of Stephania.</title>
        <authorList>
            <person name="Yang L."/>
        </authorList>
    </citation>
    <scope>NUCLEOTIDE SEQUENCE [LARGE SCALE GENOMIC DNA]</scope>
    <source>
        <strain evidence="6">YNDBR</strain>
        <tissue evidence="6">Leaf</tissue>
    </source>
</reference>